<dbReference type="SUPFAM" id="SSF48403">
    <property type="entry name" value="Ankyrin repeat"/>
    <property type="match status" value="1"/>
</dbReference>
<feature type="transmembrane region" description="Helical" evidence="8">
    <location>
        <begin position="585"/>
        <end position="606"/>
    </location>
</feature>
<dbReference type="InterPro" id="IPR026961">
    <property type="entry name" value="PGG_dom"/>
</dbReference>
<evidence type="ECO:0000256" key="6">
    <source>
        <dbReference type="ARBA" id="ARBA00023136"/>
    </source>
</evidence>
<evidence type="ECO:0000256" key="2">
    <source>
        <dbReference type="ARBA" id="ARBA00022692"/>
    </source>
</evidence>
<dbReference type="PANTHER" id="PTHR24186">
    <property type="entry name" value="PROTEIN PHOSPHATASE 1 REGULATORY SUBUNIT"/>
    <property type="match status" value="1"/>
</dbReference>
<keyword evidence="2 8" id="KW-0812">Transmembrane</keyword>
<keyword evidence="4 8" id="KW-1133">Transmembrane helix</keyword>
<feature type="domain" description="PGG" evidence="9">
    <location>
        <begin position="465"/>
        <end position="576"/>
    </location>
</feature>
<keyword evidence="3" id="KW-0677">Repeat</keyword>
<evidence type="ECO:0000256" key="4">
    <source>
        <dbReference type="ARBA" id="ARBA00022989"/>
    </source>
</evidence>
<evidence type="ECO:0000256" key="1">
    <source>
        <dbReference type="ARBA" id="ARBA00004141"/>
    </source>
</evidence>
<feature type="repeat" description="ANK" evidence="7">
    <location>
        <begin position="149"/>
        <end position="181"/>
    </location>
</feature>
<name>A0A811NJH3_9POAL</name>
<comment type="caution">
    <text evidence="10">The sequence shown here is derived from an EMBL/GenBank/DDBJ whole genome shotgun (WGS) entry which is preliminary data.</text>
</comment>
<keyword evidence="6 8" id="KW-0472">Membrane</keyword>
<dbReference type="PROSITE" id="PS50297">
    <property type="entry name" value="ANK_REP_REGION"/>
    <property type="match status" value="3"/>
</dbReference>
<dbReference type="InterPro" id="IPR002110">
    <property type="entry name" value="Ankyrin_rpt"/>
</dbReference>
<keyword evidence="5 7" id="KW-0040">ANK repeat</keyword>
<keyword evidence="11" id="KW-1185">Reference proteome</keyword>
<reference evidence="10" key="1">
    <citation type="submission" date="2020-10" db="EMBL/GenBank/DDBJ databases">
        <authorList>
            <person name="Han B."/>
            <person name="Lu T."/>
            <person name="Zhao Q."/>
            <person name="Huang X."/>
            <person name="Zhao Y."/>
        </authorList>
    </citation>
    <scope>NUCLEOTIDE SEQUENCE</scope>
</reference>
<organism evidence="10 11">
    <name type="scientific">Miscanthus lutarioriparius</name>
    <dbReference type="NCBI Taxonomy" id="422564"/>
    <lineage>
        <taxon>Eukaryota</taxon>
        <taxon>Viridiplantae</taxon>
        <taxon>Streptophyta</taxon>
        <taxon>Embryophyta</taxon>
        <taxon>Tracheophyta</taxon>
        <taxon>Spermatophyta</taxon>
        <taxon>Magnoliopsida</taxon>
        <taxon>Liliopsida</taxon>
        <taxon>Poales</taxon>
        <taxon>Poaceae</taxon>
        <taxon>PACMAD clade</taxon>
        <taxon>Panicoideae</taxon>
        <taxon>Andropogonodae</taxon>
        <taxon>Andropogoneae</taxon>
        <taxon>Saccharinae</taxon>
        <taxon>Miscanthus</taxon>
    </lineage>
</organism>
<protein>
    <recommendedName>
        <fullName evidence="9">PGG domain-containing protein</fullName>
    </recommendedName>
</protein>
<feature type="repeat" description="ANK" evidence="7">
    <location>
        <begin position="74"/>
        <end position="106"/>
    </location>
</feature>
<dbReference type="SMART" id="SM00248">
    <property type="entry name" value="ANK"/>
    <property type="match status" value="8"/>
</dbReference>
<feature type="transmembrane region" description="Helical" evidence="8">
    <location>
        <begin position="517"/>
        <end position="539"/>
    </location>
</feature>
<feature type="transmembrane region" description="Helical" evidence="8">
    <location>
        <begin position="478"/>
        <end position="497"/>
    </location>
</feature>
<evidence type="ECO:0000256" key="3">
    <source>
        <dbReference type="ARBA" id="ARBA00022737"/>
    </source>
</evidence>
<gene>
    <name evidence="10" type="ORF">NCGR_LOCUS16009</name>
</gene>
<evidence type="ECO:0000256" key="7">
    <source>
        <dbReference type="PROSITE-ProRule" id="PRU00023"/>
    </source>
</evidence>
<dbReference type="PANTHER" id="PTHR24186:SF50">
    <property type="entry name" value="ANKYRIN REPEAT-CONTAINING PROTEIN ITN1-LIKE ISOFORM X1"/>
    <property type="match status" value="1"/>
</dbReference>
<proteinExistence type="predicted"/>
<dbReference type="OrthoDB" id="681442at2759"/>
<dbReference type="Gene3D" id="1.25.40.20">
    <property type="entry name" value="Ankyrin repeat-containing domain"/>
    <property type="match status" value="2"/>
</dbReference>
<dbReference type="Pfam" id="PF00023">
    <property type="entry name" value="Ank"/>
    <property type="match status" value="1"/>
</dbReference>
<accession>A0A811NJH3</accession>
<dbReference type="Proteomes" id="UP000604825">
    <property type="component" value="Unassembled WGS sequence"/>
</dbReference>
<evidence type="ECO:0000313" key="11">
    <source>
        <dbReference type="Proteomes" id="UP000604825"/>
    </source>
</evidence>
<dbReference type="GO" id="GO:0005886">
    <property type="term" value="C:plasma membrane"/>
    <property type="evidence" value="ECO:0007669"/>
    <property type="project" value="TreeGrafter"/>
</dbReference>
<sequence length="610" mass="65656">MADMVAFGPHRMGLSLELLRVLTAGDTVGLAELLRREKQTNGQVAITVQAAVAPGAVPPPPPPGTSCLHGVTSNGNTALHLVASRGHAELAALICDRAPSLVATRNKCLHTPLHCAAKSGSRDVAASILATMRTTGADAQMALRARNWTGATALYEAVRHGHTRVVDLLMKEAPELASLATDGGFSPLYLAASINSRQMVQSLLRPSQDGTQSPASFSGPKGRTALHVAAASIQEIPRELLKWEPVGPSLLTEVDSSGRTPLQYAVLYGRLDVVDLFLDGHTSEQSRIPDNHGLFPVHTAAMMGSSRIIDELIKKCPNYYELVDDRGRNLLHCAVEHNKETVVRHICQDEKFAMLLNATDADGNTALHLAAEHGFPRIFSLLLQVMTVDIGITNKDGLTAGDLGYRAKQCGRVYYILDPCAVLFRCLWWSGVTNTLTLDGVHPLHVDKKLADLFQNKIEATEDEPYNEKGKTGTIGSVLIATVAFAAAFTVPGGFIADDHPNAGTAILAKKFAFRAFVVSDTMAFASSIIATSFLIYGAREQIPRNHRSRYNAVASGLVPVAWQFLIAAFAFASHLVLGHTNRGLIVFVYTVCLATVLLCTPGIWLPMQQ</sequence>
<evidence type="ECO:0000259" key="9">
    <source>
        <dbReference type="Pfam" id="PF13962"/>
    </source>
</evidence>
<dbReference type="AlphaFoldDB" id="A0A811NJH3"/>
<dbReference type="Pfam" id="PF12796">
    <property type="entry name" value="Ank_2"/>
    <property type="match status" value="3"/>
</dbReference>
<comment type="subcellular location">
    <subcellularLocation>
        <location evidence="1">Membrane</location>
        <topology evidence="1">Multi-pass membrane protein</topology>
    </subcellularLocation>
</comment>
<feature type="repeat" description="ANK" evidence="7">
    <location>
        <begin position="257"/>
        <end position="279"/>
    </location>
</feature>
<dbReference type="InterPro" id="IPR036770">
    <property type="entry name" value="Ankyrin_rpt-contain_sf"/>
</dbReference>
<evidence type="ECO:0000256" key="5">
    <source>
        <dbReference type="ARBA" id="ARBA00023043"/>
    </source>
</evidence>
<evidence type="ECO:0000256" key="8">
    <source>
        <dbReference type="SAM" id="Phobius"/>
    </source>
</evidence>
<evidence type="ECO:0000313" key="10">
    <source>
        <dbReference type="EMBL" id="CAD6223610.1"/>
    </source>
</evidence>
<dbReference type="PROSITE" id="PS50088">
    <property type="entry name" value="ANK_REPEAT"/>
    <property type="match status" value="4"/>
</dbReference>
<dbReference type="Pfam" id="PF13962">
    <property type="entry name" value="PGG"/>
    <property type="match status" value="1"/>
</dbReference>
<feature type="transmembrane region" description="Helical" evidence="8">
    <location>
        <begin position="551"/>
        <end position="573"/>
    </location>
</feature>
<feature type="repeat" description="ANK" evidence="7">
    <location>
        <begin position="362"/>
        <end position="384"/>
    </location>
</feature>
<dbReference type="EMBL" id="CAJGYO010000004">
    <property type="protein sequence ID" value="CAD6223610.1"/>
    <property type="molecule type" value="Genomic_DNA"/>
</dbReference>